<dbReference type="RefSeq" id="WP_146591543.1">
    <property type="nucleotide sequence ID" value="NZ_SJPO01000016.1"/>
</dbReference>
<keyword evidence="4" id="KW-0378">Hydrolase</keyword>
<dbReference type="SUPFAM" id="SSF51445">
    <property type="entry name" value="(Trans)glycosidases"/>
    <property type="match status" value="1"/>
</dbReference>
<evidence type="ECO:0000259" key="7">
    <source>
        <dbReference type="Pfam" id="PF00754"/>
    </source>
</evidence>
<dbReference type="InterPro" id="IPR008979">
    <property type="entry name" value="Galactose-bd-like_sf"/>
</dbReference>
<dbReference type="Proteomes" id="UP000318478">
    <property type="component" value="Unassembled WGS sequence"/>
</dbReference>
<evidence type="ECO:0000313" key="9">
    <source>
        <dbReference type="EMBL" id="TWT66317.1"/>
    </source>
</evidence>
<dbReference type="InterPro" id="IPR017853">
    <property type="entry name" value="GH"/>
</dbReference>
<dbReference type="EMBL" id="SJPO01000016">
    <property type="protein sequence ID" value="TWT66317.1"/>
    <property type="molecule type" value="Genomic_DNA"/>
</dbReference>
<evidence type="ECO:0000256" key="4">
    <source>
        <dbReference type="ARBA" id="ARBA00022801"/>
    </source>
</evidence>
<evidence type="ECO:0000256" key="5">
    <source>
        <dbReference type="ARBA" id="ARBA00023295"/>
    </source>
</evidence>
<dbReference type="OrthoDB" id="107551at2"/>
<comment type="similarity">
    <text evidence="1">Belongs to the glycosyl hydrolase 29 family.</text>
</comment>
<dbReference type="GO" id="GO:0006004">
    <property type="term" value="P:fucose metabolic process"/>
    <property type="evidence" value="ECO:0007669"/>
    <property type="project" value="TreeGrafter"/>
</dbReference>
<dbReference type="Gene3D" id="3.20.20.80">
    <property type="entry name" value="Glycosidases"/>
    <property type="match status" value="1"/>
</dbReference>
<dbReference type="SMART" id="SM00812">
    <property type="entry name" value="Alpha_L_fucos"/>
    <property type="match status" value="1"/>
</dbReference>
<evidence type="ECO:0000256" key="1">
    <source>
        <dbReference type="ARBA" id="ARBA00007951"/>
    </source>
</evidence>
<dbReference type="GO" id="GO:0005764">
    <property type="term" value="C:lysosome"/>
    <property type="evidence" value="ECO:0007669"/>
    <property type="project" value="TreeGrafter"/>
</dbReference>
<organism evidence="9 10">
    <name type="scientific">Posidoniimonas polymericola</name>
    <dbReference type="NCBI Taxonomy" id="2528002"/>
    <lineage>
        <taxon>Bacteria</taxon>
        <taxon>Pseudomonadati</taxon>
        <taxon>Planctomycetota</taxon>
        <taxon>Planctomycetia</taxon>
        <taxon>Pirellulales</taxon>
        <taxon>Lacipirellulaceae</taxon>
        <taxon>Posidoniimonas</taxon>
    </lineage>
</organism>
<comment type="caution">
    <text evidence="9">The sequence shown here is derived from an EMBL/GenBank/DDBJ whole genome shotgun (WGS) entry which is preliminary data.</text>
</comment>
<keyword evidence="10" id="KW-1185">Reference proteome</keyword>
<protein>
    <recommendedName>
        <fullName evidence="2">alpha-L-fucosidase</fullName>
        <ecNumber evidence="2">3.2.1.51</ecNumber>
    </recommendedName>
</protein>
<dbReference type="SUPFAM" id="SSF49785">
    <property type="entry name" value="Galactose-binding domain-like"/>
    <property type="match status" value="1"/>
</dbReference>
<dbReference type="AlphaFoldDB" id="A0A5C5XSV0"/>
<keyword evidence="3 6" id="KW-0732">Signal</keyword>
<gene>
    <name evidence="9" type="ORF">Pla123a_47110</name>
</gene>
<dbReference type="EC" id="3.2.1.51" evidence="2"/>
<feature type="chain" id="PRO_5022988160" description="alpha-L-fucosidase" evidence="6">
    <location>
        <begin position="19"/>
        <end position="483"/>
    </location>
</feature>
<evidence type="ECO:0000313" key="10">
    <source>
        <dbReference type="Proteomes" id="UP000318478"/>
    </source>
</evidence>
<feature type="signal peptide" evidence="6">
    <location>
        <begin position="1"/>
        <end position="18"/>
    </location>
</feature>
<feature type="domain" description="Glycoside hydrolase family 29 N-terminal" evidence="8">
    <location>
        <begin position="45"/>
        <end position="347"/>
    </location>
</feature>
<dbReference type="GO" id="GO:0016139">
    <property type="term" value="P:glycoside catabolic process"/>
    <property type="evidence" value="ECO:0007669"/>
    <property type="project" value="TreeGrafter"/>
</dbReference>
<keyword evidence="5" id="KW-0326">Glycosidase</keyword>
<evidence type="ECO:0000256" key="3">
    <source>
        <dbReference type="ARBA" id="ARBA00022729"/>
    </source>
</evidence>
<dbReference type="Pfam" id="PF01120">
    <property type="entry name" value="Alpha_L_fucos"/>
    <property type="match status" value="1"/>
</dbReference>
<dbReference type="InterPro" id="IPR000933">
    <property type="entry name" value="Glyco_hydro_29"/>
</dbReference>
<dbReference type="PANTHER" id="PTHR10030">
    <property type="entry name" value="ALPHA-L-FUCOSIDASE"/>
    <property type="match status" value="1"/>
</dbReference>
<evidence type="ECO:0000256" key="2">
    <source>
        <dbReference type="ARBA" id="ARBA00012662"/>
    </source>
</evidence>
<dbReference type="InterPro" id="IPR057739">
    <property type="entry name" value="Glyco_hydro_29_N"/>
</dbReference>
<feature type="domain" description="F5/8 type C" evidence="7">
    <location>
        <begin position="360"/>
        <end position="467"/>
    </location>
</feature>
<dbReference type="GO" id="GO:0004560">
    <property type="term" value="F:alpha-L-fucosidase activity"/>
    <property type="evidence" value="ECO:0007669"/>
    <property type="project" value="InterPro"/>
</dbReference>
<name>A0A5C5XSV0_9BACT</name>
<reference evidence="9 10" key="1">
    <citation type="submission" date="2019-02" db="EMBL/GenBank/DDBJ databases">
        <title>Deep-cultivation of Planctomycetes and their phenomic and genomic characterization uncovers novel biology.</title>
        <authorList>
            <person name="Wiegand S."/>
            <person name="Jogler M."/>
            <person name="Boedeker C."/>
            <person name="Pinto D."/>
            <person name="Vollmers J."/>
            <person name="Rivas-Marin E."/>
            <person name="Kohn T."/>
            <person name="Peeters S.H."/>
            <person name="Heuer A."/>
            <person name="Rast P."/>
            <person name="Oberbeckmann S."/>
            <person name="Bunk B."/>
            <person name="Jeske O."/>
            <person name="Meyerdierks A."/>
            <person name="Storesund J.E."/>
            <person name="Kallscheuer N."/>
            <person name="Luecker S."/>
            <person name="Lage O.M."/>
            <person name="Pohl T."/>
            <person name="Merkel B.J."/>
            <person name="Hornburger P."/>
            <person name="Mueller R.-W."/>
            <person name="Bruemmer F."/>
            <person name="Labrenz M."/>
            <person name="Spormann A.M."/>
            <person name="Op Den Camp H."/>
            <person name="Overmann J."/>
            <person name="Amann R."/>
            <person name="Jetten M.S.M."/>
            <person name="Mascher T."/>
            <person name="Medema M.H."/>
            <person name="Devos D.P."/>
            <person name="Kaster A.-K."/>
            <person name="Ovreas L."/>
            <person name="Rohde M."/>
            <person name="Galperin M.Y."/>
            <person name="Jogler C."/>
        </authorList>
    </citation>
    <scope>NUCLEOTIDE SEQUENCE [LARGE SCALE GENOMIC DNA]</scope>
    <source>
        <strain evidence="9 10">Pla123a</strain>
    </source>
</reference>
<dbReference type="Pfam" id="PF00754">
    <property type="entry name" value="F5_F8_type_C"/>
    <property type="match status" value="1"/>
</dbReference>
<evidence type="ECO:0000259" key="8">
    <source>
        <dbReference type="Pfam" id="PF01120"/>
    </source>
</evidence>
<evidence type="ECO:0000256" key="6">
    <source>
        <dbReference type="SAM" id="SignalP"/>
    </source>
</evidence>
<accession>A0A5C5XSV0</accession>
<dbReference type="PANTHER" id="PTHR10030:SF37">
    <property type="entry name" value="ALPHA-L-FUCOSIDASE-RELATED"/>
    <property type="match status" value="1"/>
</dbReference>
<dbReference type="Gene3D" id="2.60.120.260">
    <property type="entry name" value="Galactose-binding domain-like"/>
    <property type="match status" value="1"/>
</dbReference>
<sequence length="483" mass="54086" precursor="true">MRLPAVAALLVASTAAFALSAEPPEPYGPTPSERQLRWHELEVYGFVHFTVNTFTDKEWGYGDESPGVFDPSDFDPDQIVTVAKQGGLRGLILTAKHHDGFCLWPTAYTNHSVKNSNWRDGQGDVVREMADACRRHGLEFGVYLSPWDRNHPDYGRPEYLTYYRNQLRELLTGYGPLFEVWFDGANGGDGYYGGARERRSIDNRTYYDWPATHQIVRELQPAACLFSDAGPDIRWVGNEKGHAGPTCWNTVTGKGVWPGHADTAILNQGERDGQFWRPAEVDVSIRPGWFYHASEDSRVKSPDELMEIYFKSVGRGANLLLNLPPDRRGQIHEQDAESLADWGAQLKQTFAVNLAADATATATNTRGDDSAFAPANVVDDRRDTYWCTDDAVTTAELELRLPRPASFDLVRIRERLPLGQRIDAVEFDVWEDGQWRTVGEATSIGAQRLIRIPEVTADRVRVRVTQAAACPAISELGLFKLAE</sequence>
<dbReference type="InterPro" id="IPR000421">
    <property type="entry name" value="FA58C"/>
</dbReference>
<dbReference type="FunFam" id="3.20.20.80:FF:000052">
    <property type="entry name" value="Putative alpha-L-fucosidase 1"/>
    <property type="match status" value="1"/>
</dbReference>
<proteinExistence type="inferred from homology"/>